<reference evidence="1 2" key="1">
    <citation type="journal article" date="2019" name="Int. J. Syst. Evol. Microbiol.">
        <title>The Global Catalogue of Microorganisms (GCM) 10K type strain sequencing project: providing services to taxonomists for standard genome sequencing and annotation.</title>
        <authorList>
            <consortium name="The Broad Institute Genomics Platform"/>
            <consortium name="The Broad Institute Genome Sequencing Center for Infectious Disease"/>
            <person name="Wu L."/>
            <person name="Ma J."/>
        </authorList>
    </citation>
    <scope>NUCLEOTIDE SEQUENCE [LARGE SCALE GENOMIC DNA]</scope>
    <source>
        <strain evidence="1 2">JCM 15503</strain>
    </source>
</reference>
<dbReference type="RefSeq" id="WP_231012663.1">
    <property type="nucleotide sequence ID" value="NZ_BAAAEW010000052.1"/>
</dbReference>
<keyword evidence="2" id="KW-1185">Reference proteome</keyword>
<protein>
    <recommendedName>
        <fullName evidence="3">Glycosyltransferase</fullName>
    </recommendedName>
</protein>
<accession>A0ABN1KN36</accession>
<sequence length="310" mass="35127">MTLADTSALARAADRLVARFRRSIKRPWRKLKLRELRRANALSRTPVTGHDGPVVSLTSFGPRVATVFYTLETIAQGSLRPSRLILWLEDALHAQPLPDTLQRLARRGLEIRYCKDWGPHKKYFPYVMSDTPLDVALVTADDDHLYPRDWLARLHQAHRAMPTVIHCFRAYRLRFQANGSIAPYKQWDRCESMQPSPLNFFTGCSGVLYPPAMQQALHRRGEGFADCCPRADDVWLNAVATWEGIPTRQVVPLPRDFPELPGSRQQGLARSNVDSGGNDVQLAATFRSEDWAWLHAQTQPATARSRPKPA</sequence>
<evidence type="ECO:0008006" key="3">
    <source>
        <dbReference type="Google" id="ProtNLM"/>
    </source>
</evidence>
<dbReference type="EMBL" id="BAAAEW010000052">
    <property type="protein sequence ID" value="GAA0771216.1"/>
    <property type="molecule type" value="Genomic_DNA"/>
</dbReference>
<proteinExistence type="predicted"/>
<gene>
    <name evidence="1" type="ORF">GCM10009107_63630</name>
</gene>
<organism evidence="1 2">
    <name type="scientific">Ideonella azotifigens</name>
    <dbReference type="NCBI Taxonomy" id="513160"/>
    <lineage>
        <taxon>Bacteria</taxon>
        <taxon>Pseudomonadati</taxon>
        <taxon>Pseudomonadota</taxon>
        <taxon>Betaproteobacteria</taxon>
        <taxon>Burkholderiales</taxon>
        <taxon>Sphaerotilaceae</taxon>
        <taxon>Ideonella</taxon>
    </lineage>
</organism>
<evidence type="ECO:0000313" key="2">
    <source>
        <dbReference type="Proteomes" id="UP001500279"/>
    </source>
</evidence>
<comment type="caution">
    <text evidence="1">The sequence shown here is derived from an EMBL/GenBank/DDBJ whole genome shotgun (WGS) entry which is preliminary data.</text>
</comment>
<evidence type="ECO:0000313" key="1">
    <source>
        <dbReference type="EMBL" id="GAA0771216.1"/>
    </source>
</evidence>
<name>A0ABN1KN36_9BURK</name>
<dbReference type="Proteomes" id="UP001500279">
    <property type="component" value="Unassembled WGS sequence"/>
</dbReference>